<dbReference type="UniPathway" id="UPA00053">
    <property type="reaction ID" value="UER00088"/>
</dbReference>
<keyword evidence="2 7" id="KW-0808">Transferase</keyword>
<comment type="subunit">
    <text evidence="7">Monomer.</text>
</comment>
<keyword evidence="1 7" id="KW-0028">Amino-acid biosynthesis</keyword>
<comment type="subcellular location">
    <subcellularLocation>
        <location evidence="7">Cytoplasm</location>
    </subcellularLocation>
</comment>
<evidence type="ECO:0000256" key="6">
    <source>
        <dbReference type="ARBA" id="ARBA00023141"/>
    </source>
</evidence>
<comment type="catalytic activity">
    <reaction evidence="7">
        <text>shikimate + ATP = 3-phosphoshikimate + ADP + H(+)</text>
        <dbReference type="Rhea" id="RHEA:13121"/>
        <dbReference type="ChEBI" id="CHEBI:15378"/>
        <dbReference type="ChEBI" id="CHEBI:30616"/>
        <dbReference type="ChEBI" id="CHEBI:36208"/>
        <dbReference type="ChEBI" id="CHEBI:145989"/>
        <dbReference type="ChEBI" id="CHEBI:456216"/>
        <dbReference type="EC" id="2.7.1.71"/>
    </reaction>
</comment>
<sequence>MRRGSRWTLSETQEKRREKAAPGASNESSTSIEFAVEVGRLVRRGRARGGITRKQLATESGISERYLAQIEGGYGNPSMTVLKAVADALETSVNSLLPSDARQERLHRIMDLVARMQPSDWAALEQHIEARLVEGAKSERAHRIALVGLRGAGKSTLGRDLAGRLGYPFVELNRVVEAEYGASISMLIEMSGVSTFRRYERASLEKVIAEHDKVVIATAGGIVSSPETYALLLRRAHTVWVKAQPQEHMSRVIAQGDFRPMSENREAMADLVAILDARSSDYAQAEAELDTSGQSVEQSGGNLLKLVQDWT</sequence>
<dbReference type="HAMAP" id="MF_00109">
    <property type="entry name" value="Shikimate_kinase"/>
    <property type="match status" value="1"/>
</dbReference>
<keyword evidence="7" id="KW-0460">Magnesium</keyword>
<dbReference type="Gene3D" id="1.10.260.40">
    <property type="entry name" value="lambda repressor-like DNA-binding domains"/>
    <property type="match status" value="1"/>
</dbReference>
<keyword evidence="6 7" id="KW-0057">Aromatic amino acid biosynthesis</keyword>
<comment type="similarity">
    <text evidence="7">Belongs to the shikimate kinase family.</text>
</comment>
<feature type="binding site" evidence="7">
    <location>
        <begin position="151"/>
        <end position="156"/>
    </location>
    <ligand>
        <name>ATP</name>
        <dbReference type="ChEBI" id="CHEBI:30616"/>
    </ligand>
</feature>
<feature type="binding site" evidence="7">
    <location>
        <position position="220"/>
    </location>
    <ligand>
        <name>substrate</name>
    </ligand>
</feature>
<accession>A0A1W6ZPK4</accession>
<dbReference type="STRING" id="1235591.CAK95_09700"/>
<dbReference type="PROSITE" id="PS50943">
    <property type="entry name" value="HTH_CROC1"/>
    <property type="match status" value="1"/>
</dbReference>
<evidence type="ECO:0000256" key="4">
    <source>
        <dbReference type="ARBA" id="ARBA00022777"/>
    </source>
</evidence>
<dbReference type="GO" id="GO:0004765">
    <property type="term" value="F:shikimate kinase activity"/>
    <property type="evidence" value="ECO:0007669"/>
    <property type="project" value="UniProtKB-UniRule"/>
</dbReference>
<keyword evidence="5 7" id="KW-0067">ATP-binding</keyword>
<dbReference type="InterPro" id="IPR027417">
    <property type="entry name" value="P-loop_NTPase"/>
</dbReference>
<dbReference type="InterPro" id="IPR001387">
    <property type="entry name" value="Cro/C1-type_HTH"/>
</dbReference>
<evidence type="ECO:0000256" key="7">
    <source>
        <dbReference type="HAMAP-Rule" id="MF_00109"/>
    </source>
</evidence>
<dbReference type="GO" id="GO:0005524">
    <property type="term" value="F:ATP binding"/>
    <property type="evidence" value="ECO:0007669"/>
    <property type="project" value="UniProtKB-UniRule"/>
</dbReference>
<evidence type="ECO:0000313" key="10">
    <source>
        <dbReference type="EMBL" id="ARP99326.1"/>
    </source>
</evidence>
<comment type="pathway">
    <text evidence="7">Metabolic intermediate biosynthesis; chorismate biosynthesis; chorismate from D-erythrose 4-phosphate and phosphoenolpyruvate: step 5/7.</text>
</comment>
<feature type="binding site" evidence="7">
    <location>
        <position position="259"/>
    </location>
    <ligand>
        <name>ATP</name>
        <dbReference type="ChEBI" id="CHEBI:30616"/>
    </ligand>
</feature>
<evidence type="ECO:0000256" key="5">
    <source>
        <dbReference type="ARBA" id="ARBA00022840"/>
    </source>
</evidence>
<keyword evidence="7" id="KW-0963">Cytoplasm</keyword>
<dbReference type="Gene3D" id="3.40.50.300">
    <property type="entry name" value="P-loop containing nucleotide triphosphate hydrolases"/>
    <property type="match status" value="1"/>
</dbReference>
<keyword evidence="11" id="KW-1185">Reference proteome</keyword>
<feature type="binding site" evidence="7">
    <location>
        <position position="155"/>
    </location>
    <ligand>
        <name>Mg(2+)</name>
        <dbReference type="ChEBI" id="CHEBI:18420"/>
    </ligand>
</feature>
<dbReference type="GO" id="GO:0008652">
    <property type="term" value="P:amino acid biosynthetic process"/>
    <property type="evidence" value="ECO:0007669"/>
    <property type="project" value="UniProtKB-KW"/>
</dbReference>
<evidence type="ECO:0000313" key="11">
    <source>
        <dbReference type="Proteomes" id="UP000194137"/>
    </source>
</evidence>
<keyword evidence="3 7" id="KW-0547">Nucleotide-binding</keyword>
<dbReference type="NCBIfam" id="NF006015">
    <property type="entry name" value="PRK08154.1"/>
    <property type="match status" value="1"/>
</dbReference>
<dbReference type="PANTHER" id="PTHR21087">
    <property type="entry name" value="SHIKIMATE KINASE"/>
    <property type="match status" value="1"/>
</dbReference>
<dbReference type="CDD" id="cd00464">
    <property type="entry name" value="SK"/>
    <property type="match status" value="1"/>
</dbReference>
<comment type="caution">
    <text evidence="7">Lacks conserved residue(s) required for the propagation of feature annotation.</text>
</comment>
<dbReference type="GO" id="GO:0009073">
    <property type="term" value="P:aromatic amino acid family biosynthetic process"/>
    <property type="evidence" value="ECO:0007669"/>
    <property type="project" value="UniProtKB-KW"/>
</dbReference>
<reference evidence="10 11" key="1">
    <citation type="submission" date="2017-05" db="EMBL/GenBank/DDBJ databases">
        <title>Full genome sequence of Pseudorhodoplanes sinuspersici.</title>
        <authorList>
            <person name="Dastgheib S.M.M."/>
            <person name="Shavandi M."/>
            <person name="Tirandaz H."/>
        </authorList>
    </citation>
    <scope>NUCLEOTIDE SEQUENCE [LARGE SCALE GENOMIC DNA]</scope>
    <source>
        <strain evidence="10 11">RIPI110</strain>
    </source>
</reference>
<proteinExistence type="inferred from homology"/>
<keyword evidence="4 7" id="KW-0418">Kinase</keyword>
<dbReference type="EMBL" id="CP021112">
    <property type="protein sequence ID" value="ARP99326.1"/>
    <property type="molecule type" value="Genomic_DNA"/>
</dbReference>
<feature type="binding site" evidence="7">
    <location>
        <position position="294"/>
    </location>
    <ligand>
        <name>ATP</name>
        <dbReference type="ChEBI" id="CHEBI:30616"/>
    </ligand>
</feature>
<dbReference type="SUPFAM" id="SSF47413">
    <property type="entry name" value="lambda repressor-like DNA-binding domains"/>
    <property type="match status" value="1"/>
</dbReference>
<dbReference type="Pfam" id="PF01381">
    <property type="entry name" value="HTH_3"/>
    <property type="match status" value="1"/>
</dbReference>
<organism evidence="10 11">
    <name type="scientific">Pseudorhodoplanes sinuspersici</name>
    <dbReference type="NCBI Taxonomy" id="1235591"/>
    <lineage>
        <taxon>Bacteria</taxon>
        <taxon>Pseudomonadati</taxon>
        <taxon>Pseudomonadota</taxon>
        <taxon>Alphaproteobacteria</taxon>
        <taxon>Hyphomicrobiales</taxon>
        <taxon>Pseudorhodoplanes</taxon>
    </lineage>
</organism>
<dbReference type="Proteomes" id="UP000194137">
    <property type="component" value="Chromosome"/>
</dbReference>
<dbReference type="GO" id="GO:0009423">
    <property type="term" value="P:chorismate biosynthetic process"/>
    <property type="evidence" value="ECO:0007669"/>
    <property type="project" value="UniProtKB-UniRule"/>
</dbReference>
<dbReference type="SUPFAM" id="SSF52540">
    <property type="entry name" value="P-loop containing nucleoside triphosphate hydrolases"/>
    <property type="match status" value="1"/>
</dbReference>
<dbReference type="CDD" id="cd00093">
    <property type="entry name" value="HTH_XRE"/>
    <property type="match status" value="1"/>
</dbReference>
<dbReference type="KEGG" id="psin:CAK95_09700"/>
<dbReference type="Pfam" id="PF01202">
    <property type="entry name" value="SKI"/>
    <property type="match status" value="1"/>
</dbReference>
<dbReference type="InterPro" id="IPR000623">
    <property type="entry name" value="Shikimate_kinase/TSH1"/>
</dbReference>
<dbReference type="InterPro" id="IPR031322">
    <property type="entry name" value="Shikimate/glucono_kinase"/>
</dbReference>
<protein>
    <recommendedName>
        <fullName evidence="7">Shikimate kinase</fullName>
        <shortName evidence="7">SK</shortName>
        <ecNumber evidence="7">2.7.1.71</ecNumber>
    </recommendedName>
</protein>
<dbReference type="PRINTS" id="PR01100">
    <property type="entry name" value="SHIKIMTKNASE"/>
</dbReference>
<evidence type="ECO:0000256" key="1">
    <source>
        <dbReference type="ARBA" id="ARBA00022605"/>
    </source>
</evidence>
<dbReference type="SMART" id="SM00530">
    <property type="entry name" value="HTH_XRE"/>
    <property type="match status" value="1"/>
</dbReference>
<dbReference type="GO" id="GO:0005829">
    <property type="term" value="C:cytosol"/>
    <property type="evidence" value="ECO:0007669"/>
    <property type="project" value="TreeGrafter"/>
</dbReference>
<gene>
    <name evidence="7" type="primary">aroK</name>
    <name evidence="10" type="ORF">CAK95_09700</name>
</gene>
<comment type="cofactor">
    <cofactor evidence="7">
        <name>Mg(2+)</name>
        <dbReference type="ChEBI" id="CHEBI:18420"/>
    </cofactor>
    <text evidence="7">Binds 1 Mg(2+) ion per subunit.</text>
</comment>
<evidence type="ECO:0000256" key="3">
    <source>
        <dbReference type="ARBA" id="ARBA00022741"/>
    </source>
</evidence>
<dbReference type="InterPro" id="IPR010982">
    <property type="entry name" value="Lambda_DNA-bd_dom_sf"/>
</dbReference>
<dbReference type="PANTHER" id="PTHR21087:SF16">
    <property type="entry name" value="SHIKIMATE KINASE 1, CHLOROPLASTIC"/>
    <property type="match status" value="1"/>
</dbReference>
<evidence type="ECO:0000256" key="8">
    <source>
        <dbReference type="SAM" id="MobiDB-lite"/>
    </source>
</evidence>
<dbReference type="AlphaFoldDB" id="A0A1W6ZPK4"/>
<comment type="function">
    <text evidence="7">Catalyzes the specific phosphorylation of the 3-hydroxyl group of shikimic acid using ATP as a cosubstrate.</text>
</comment>
<feature type="domain" description="HTH cro/C1-type" evidence="9">
    <location>
        <begin position="42"/>
        <end position="96"/>
    </location>
</feature>
<dbReference type="GO" id="GO:0003677">
    <property type="term" value="F:DNA binding"/>
    <property type="evidence" value="ECO:0007669"/>
    <property type="project" value="InterPro"/>
</dbReference>
<dbReference type="GO" id="GO:0000287">
    <property type="term" value="F:magnesium ion binding"/>
    <property type="evidence" value="ECO:0007669"/>
    <property type="project" value="UniProtKB-UniRule"/>
</dbReference>
<evidence type="ECO:0000256" key="2">
    <source>
        <dbReference type="ARBA" id="ARBA00022679"/>
    </source>
</evidence>
<keyword evidence="7" id="KW-0479">Metal-binding</keyword>
<dbReference type="EC" id="2.7.1.71" evidence="7"/>
<name>A0A1W6ZPK4_9HYPH</name>
<feature type="region of interest" description="Disordered" evidence="8">
    <location>
        <begin position="1"/>
        <end position="29"/>
    </location>
</feature>
<feature type="binding site" evidence="7">
    <location>
        <position position="197"/>
    </location>
    <ligand>
        <name>substrate</name>
    </ligand>
</feature>
<evidence type="ECO:0000259" key="9">
    <source>
        <dbReference type="PROSITE" id="PS50943"/>
    </source>
</evidence>
<feature type="binding site" evidence="7">
    <location>
        <position position="278"/>
    </location>
    <ligand>
        <name>substrate</name>
    </ligand>
</feature>